<reference evidence="8 9" key="1">
    <citation type="journal article" date="2015" name="Biotechnol. Biofuels">
        <title>Enhanced degradation of softwood versus hardwood by the white-rot fungus Pycnoporus coccineus.</title>
        <authorList>
            <person name="Couturier M."/>
            <person name="Navarro D."/>
            <person name="Chevret D."/>
            <person name="Henrissat B."/>
            <person name="Piumi F."/>
            <person name="Ruiz-Duenas F.J."/>
            <person name="Martinez A.T."/>
            <person name="Grigoriev I.V."/>
            <person name="Riley R."/>
            <person name="Lipzen A."/>
            <person name="Berrin J.G."/>
            <person name="Master E.R."/>
            <person name="Rosso M.N."/>
        </authorList>
    </citation>
    <scope>NUCLEOTIDE SEQUENCE [LARGE SCALE GENOMIC DNA]</scope>
    <source>
        <strain evidence="8 9">BRFM310</strain>
    </source>
</reference>
<evidence type="ECO:0000256" key="5">
    <source>
        <dbReference type="ARBA" id="ARBA00023136"/>
    </source>
</evidence>
<feature type="compositionally biased region" description="Low complexity" evidence="6">
    <location>
        <begin position="797"/>
        <end position="808"/>
    </location>
</feature>
<feature type="compositionally biased region" description="Pro residues" evidence="6">
    <location>
        <begin position="171"/>
        <end position="180"/>
    </location>
</feature>
<proteinExistence type="inferred from homology"/>
<feature type="transmembrane region" description="Helical" evidence="7">
    <location>
        <begin position="423"/>
        <end position="439"/>
    </location>
</feature>
<dbReference type="EMBL" id="KZ084086">
    <property type="protein sequence ID" value="OSD08429.1"/>
    <property type="molecule type" value="Genomic_DNA"/>
</dbReference>
<feature type="compositionally biased region" description="Pro residues" evidence="6">
    <location>
        <begin position="713"/>
        <end position="728"/>
    </location>
</feature>
<feature type="region of interest" description="Disordered" evidence="6">
    <location>
        <begin position="17"/>
        <end position="183"/>
    </location>
</feature>
<feature type="compositionally biased region" description="Basic and acidic residues" evidence="6">
    <location>
        <begin position="68"/>
        <end position="83"/>
    </location>
</feature>
<organism evidence="8 9">
    <name type="scientific">Trametes coccinea (strain BRFM310)</name>
    <name type="common">Pycnoporus coccineus</name>
    <dbReference type="NCBI Taxonomy" id="1353009"/>
    <lineage>
        <taxon>Eukaryota</taxon>
        <taxon>Fungi</taxon>
        <taxon>Dikarya</taxon>
        <taxon>Basidiomycota</taxon>
        <taxon>Agaricomycotina</taxon>
        <taxon>Agaricomycetes</taxon>
        <taxon>Polyporales</taxon>
        <taxon>Polyporaceae</taxon>
        <taxon>Trametes</taxon>
    </lineage>
</organism>
<feature type="transmembrane region" description="Helical" evidence="7">
    <location>
        <begin position="622"/>
        <end position="643"/>
    </location>
</feature>
<dbReference type="OrthoDB" id="420519at2759"/>
<feature type="compositionally biased region" description="Polar residues" evidence="6">
    <location>
        <begin position="777"/>
        <end position="791"/>
    </location>
</feature>
<feature type="transmembrane region" description="Helical" evidence="7">
    <location>
        <begin position="266"/>
        <end position="285"/>
    </location>
</feature>
<evidence type="ECO:0000313" key="9">
    <source>
        <dbReference type="Proteomes" id="UP000193067"/>
    </source>
</evidence>
<feature type="transmembrane region" description="Helical" evidence="7">
    <location>
        <begin position="589"/>
        <end position="610"/>
    </location>
</feature>
<dbReference type="STRING" id="1353009.A0A1Y2J4T9"/>
<evidence type="ECO:0000313" key="8">
    <source>
        <dbReference type="EMBL" id="OSD08429.1"/>
    </source>
</evidence>
<dbReference type="Pfam" id="PF04515">
    <property type="entry name" value="Choline_transpo"/>
    <property type="match status" value="1"/>
</dbReference>
<evidence type="ECO:0000256" key="6">
    <source>
        <dbReference type="SAM" id="MobiDB-lite"/>
    </source>
</evidence>
<evidence type="ECO:0000256" key="7">
    <source>
        <dbReference type="SAM" id="Phobius"/>
    </source>
</evidence>
<dbReference type="Proteomes" id="UP000193067">
    <property type="component" value="Unassembled WGS sequence"/>
</dbReference>
<dbReference type="GO" id="GO:0005886">
    <property type="term" value="C:plasma membrane"/>
    <property type="evidence" value="ECO:0007669"/>
    <property type="project" value="TreeGrafter"/>
</dbReference>
<feature type="transmembrane region" description="Helical" evidence="7">
    <location>
        <begin position="490"/>
        <end position="513"/>
    </location>
</feature>
<dbReference type="GO" id="GO:0022857">
    <property type="term" value="F:transmembrane transporter activity"/>
    <property type="evidence" value="ECO:0007669"/>
    <property type="project" value="InterPro"/>
</dbReference>
<dbReference type="AlphaFoldDB" id="A0A1Y2J4T9"/>
<evidence type="ECO:0008006" key="10">
    <source>
        <dbReference type="Google" id="ProtNLM"/>
    </source>
</evidence>
<comment type="similarity">
    <text evidence="2">Belongs to the CTL (choline transporter-like) family.</text>
</comment>
<keyword evidence="3 7" id="KW-0812">Transmembrane</keyword>
<feature type="compositionally biased region" description="Low complexity" evidence="6">
    <location>
        <begin position="18"/>
        <end position="35"/>
    </location>
</feature>
<keyword evidence="5 7" id="KW-0472">Membrane</keyword>
<dbReference type="PANTHER" id="PTHR12385:SF88">
    <property type="entry name" value="CHOLINE TRANSPORTER-LIKE PROTEIN CTL1"/>
    <property type="match status" value="1"/>
</dbReference>
<feature type="region of interest" description="Disordered" evidence="6">
    <location>
        <begin position="679"/>
        <end position="848"/>
    </location>
</feature>
<feature type="transmembrane region" description="Helical" evidence="7">
    <location>
        <begin position="292"/>
        <end position="318"/>
    </location>
</feature>
<evidence type="ECO:0000256" key="2">
    <source>
        <dbReference type="ARBA" id="ARBA00007168"/>
    </source>
</evidence>
<keyword evidence="4 7" id="KW-1133">Transmembrane helix</keyword>
<comment type="subcellular location">
    <subcellularLocation>
        <location evidence="1">Membrane</location>
        <topology evidence="1">Multi-pass membrane protein</topology>
    </subcellularLocation>
</comment>
<feature type="transmembrane region" description="Helical" evidence="7">
    <location>
        <begin position="224"/>
        <end position="246"/>
    </location>
</feature>
<evidence type="ECO:0000256" key="3">
    <source>
        <dbReference type="ARBA" id="ARBA00022692"/>
    </source>
</evidence>
<accession>A0A1Y2J4T9</accession>
<gene>
    <name evidence="8" type="ORF">PYCCODRAFT_1429497</name>
</gene>
<dbReference type="PANTHER" id="PTHR12385">
    <property type="entry name" value="CHOLINE TRANSPORTER-LIKE (SLC FAMILY 44)"/>
    <property type="match status" value="1"/>
</dbReference>
<feature type="compositionally biased region" description="Low complexity" evidence="6">
    <location>
        <begin position="729"/>
        <end position="740"/>
    </location>
</feature>
<protein>
    <recommendedName>
        <fullName evidence="10">Plasma-membrane choline transporter-domain-containing protein</fullName>
    </recommendedName>
</protein>
<dbReference type="InterPro" id="IPR007603">
    <property type="entry name" value="Choline_transptr-like"/>
</dbReference>
<evidence type="ECO:0000256" key="4">
    <source>
        <dbReference type="ARBA" id="ARBA00022989"/>
    </source>
</evidence>
<feature type="transmembrane region" description="Helical" evidence="7">
    <location>
        <begin position="330"/>
        <end position="351"/>
    </location>
</feature>
<sequence length="848" mass="91733">MAASFAAYASQFLNRQHSAGASSLSSSQPLFYSFSTDNGSHAGNAHDPDLDDLDDPHLHASAMSRTTVRTDRPSEYHSRPQHVEEEEEEEEDPYLRLDEDDPRVSRRQAASIPLLGVSEPDGGKGWLAHASPLRSPSPSPSNSSADSANPPPDILHARSPSPHRQRQAHPLPQPPPPPPRTAVSLSLTESLLPRDGRTRPVDVFSLPDPRYVPRNRRKFNDSTWTTVWCAGVCVCLFGSILALFLTDAPASRRKTPYFTLLHTVPLLTILTFLSAVVCYVHILLLRVFVKPVMVATSVFIPATLLISAVWAFVGSFMWDGDQEPTWGETVGLRLFSLVPLVLAILTGRRLLNLPREIHSASSLLDLTTRRLMENPFLLALSPAVLLAALLLSIPFMTLTFRLLLVGRFTPLSPTRSAWHVSEWAHWAIAGTIAVWLWTWGVARGLLRVTCAGVIGAWYFADPALPPPPPTSTHTIHAALTRATQPSLGTIVLSALIVTAIRILGLITLGLRALPAYLPPYMRVVSVGAGMAVGYLEAATSSLSTYALVYTGLTGDAFFPSARRAKALTGAAENPALVNYRRRFKTEPPLTLLTVAPLTLTFPFALITYLFVAHTLNAPDAALGAAVLAGAVTALVGMFCIGLVKDTADTLYMCYCIDKEAGEHRRDEVFAAFEYENRNRRTQHAPAAAPPAQAPSQAPSRTPPHQQPSVRRQPLPPAPQSPPSQPAPAPFRQQALSALSARPPPPRDSTPDPFDIDHSPADDDPELGMGRGYDMYSPASSAVDSQMRSQSGMGAGTSSRLPLSQRLPSETVVGAGRPSLGMSSRLEPPLESDGEDVQESGLFPGSDLF</sequence>
<evidence type="ECO:0000256" key="1">
    <source>
        <dbReference type="ARBA" id="ARBA00004141"/>
    </source>
</evidence>
<name>A0A1Y2J4T9_TRAC3</name>
<feature type="transmembrane region" description="Helical" evidence="7">
    <location>
        <begin position="376"/>
        <end position="403"/>
    </location>
</feature>
<keyword evidence="9" id="KW-1185">Reference proteome</keyword>